<dbReference type="NCBIfam" id="NF010738">
    <property type="entry name" value="PRK14140.1"/>
    <property type="match status" value="1"/>
</dbReference>
<keyword evidence="7" id="KW-0175">Coiled coil</keyword>
<dbReference type="GO" id="GO:0042803">
    <property type="term" value="F:protein homodimerization activity"/>
    <property type="evidence" value="ECO:0007669"/>
    <property type="project" value="InterPro"/>
</dbReference>
<dbReference type="InterPro" id="IPR000740">
    <property type="entry name" value="GrpE"/>
</dbReference>
<dbReference type="SUPFAM" id="SSF58014">
    <property type="entry name" value="Coiled-coil domain of nucleotide exchange factor GrpE"/>
    <property type="match status" value="1"/>
</dbReference>
<dbReference type="GO" id="GO:0005737">
    <property type="term" value="C:cytoplasm"/>
    <property type="evidence" value="ECO:0007669"/>
    <property type="project" value="UniProtKB-SubCell"/>
</dbReference>
<evidence type="ECO:0000256" key="5">
    <source>
        <dbReference type="RuleBase" id="RU000639"/>
    </source>
</evidence>
<dbReference type="SUPFAM" id="SSF51064">
    <property type="entry name" value="Head domain of nucleotide exchange factor GrpE"/>
    <property type="match status" value="1"/>
</dbReference>
<dbReference type="InterPro" id="IPR013805">
    <property type="entry name" value="GrpE_CC"/>
</dbReference>
<evidence type="ECO:0000256" key="8">
    <source>
        <dbReference type="SAM" id="MobiDB-lite"/>
    </source>
</evidence>
<evidence type="ECO:0000313" key="9">
    <source>
        <dbReference type="EMBL" id="MDA5194656.1"/>
    </source>
</evidence>
<dbReference type="FunFam" id="2.30.22.10:FF:000002">
    <property type="entry name" value="GrpE protein homolog"/>
    <property type="match status" value="1"/>
</dbReference>
<dbReference type="GO" id="GO:0051082">
    <property type="term" value="F:unfolded protein binding"/>
    <property type="evidence" value="ECO:0007669"/>
    <property type="project" value="TreeGrafter"/>
</dbReference>
<dbReference type="RefSeq" id="WP_274944361.1">
    <property type="nucleotide sequence ID" value="NZ_JANWOI010000004.1"/>
</dbReference>
<evidence type="ECO:0000256" key="1">
    <source>
        <dbReference type="ARBA" id="ARBA00009054"/>
    </source>
</evidence>
<dbReference type="InterPro" id="IPR009012">
    <property type="entry name" value="GrpE_head"/>
</dbReference>
<gene>
    <name evidence="4 9" type="primary">grpE</name>
    <name evidence="9" type="ORF">NYP16_11910</name>
</gene>
<dbReference type="Gene3D" id="2.30.22.10">
    <property type="entry name" value="Head domain of nucleotide exchange factor GrpE"/>
    <property type="match status" value="1"/>
</dbReference>
<dbReference type="PRINTS" id="PR00773">
    <property type="entry name" value="GRPEPROTEIN"/>
</dbReference>
<keyword evidence="10" id="KW-1185">Reference proteome</keyword>
<proteinExistence type="inferred from homology"/>
<feature type="compositionally biased region" description="Basic and acidic residues" evidence="8">
    <location>
        <begin position="1"/>
        <end position="11"/>
    </location>
</feature>
<keyword evidence="3 4" id="KW-0143">Chaperone</keyword>
<keyword evidence="4" id="KW-0963">Cytoplasm</keyword>
<dbReference type="AlphaFoldDB" id="A0A9X3Z801"/>
<evidence type="ECO:0000256" key="6">
    <source>
        <dbReference type="RuleBase" id="RU004478"/>
    </source>
</evidence>
<keyword evidence="2 4" id="KW-0346">Stress response</keyword>
<dbReference type="PANTHER" id="PTHR21237">
    <property type="entry name" value="GRPE PROTEIN"/>
    <property type="match status" value="1"/>
</dbReference>
<sequence length="199" mass="22013">MTETTEDKSQTEIETPQSEAVDTAAMSDPEAVQAELAAEVAALKDRLLRTMAEMENLRKRAERDKQDAGKYAVSSFARDLLNVSDNLQRALQSLPEDEIGEGSVKVFVDGVDMTERELLRAFEKVGIRKIEPMGEKFDHNFHEAMFEVPMADQAPGTIIQVVQPGYVIHDRLLRAARVGVSRAADANNGNGEPRVDTRA</sequence>
<feature type="coiled-coil region" evidence="7">
    <location>
        <begin position="40"/>
        <end position="67"/>
    </location>
</feature>
<comment type="function">
    <text evidence="4 5">Participates actively in the response to hyperosmotic and heat shock by preventing the aggregation of stress-denatured proteins, in association with DnaK and GrpE. It is the nucleotide exchange factor for DnaK and may function as a thermosensor. Unfolded proteins bind initially to DnaJ; upon interaction with the DnaJ-bound protein, DnaK hydrolyzes its bound ATP, resulting in the formation of a stable complex. GrpE releases ADP from DnaK; ATP binding to DnaK triggers the release of the substrate protein, thus completing the reaction cycle. Several rounds of ATP-dependent interactions between DnaJ, DnaK and GrpE are required for fully efficient folding.</text>
</comment>
<reference evidence="9" key="1">
    <citation type="submission" date="2022-08" db="EMBL/GenBank/DDBJ databases">
        <authorList>
            <person name="Vandamme P."/>
            <person name="Hettiarachchi A."/>
            <person name="Peeters C."/>
            <person name="Cnockaert M."/>
            <person name="Carlier A."/>
        </authorList>
    </citation>
    <scope>NUCLEOTIDE SEQUENCE</scope>
    <source>
        <strain evidence="9">LMG 31809</strain>
    </source>
</reference>
<comment type="caution">
    <text evidence="9">The sequence shown here is derived from an EMBL/GenBank/DDBJ whole genome shotgun (WGS) entry which is preliminary data.</text>
</comment>
<comment type="subunit">
    <text evidence="4">Homodimer.</text>
</comment>
<dbReference type="PANTHER" id="PTHR21237:SF23">
    <property type="entry name" value="GRPE PROTEIN HOMOLOG, MITOCHONDRIAL"/>
    <property type="match status" value="1"/>
</dbReference>
<dbReference type="GO" id="GO:0006457">
    <property type="term" value="P:protein folding"/>
    <property type="evidence" value="ECO:0007669"/>
    <property type="project" value="InterPro"/>
</dbReference>
<accession>A0A9X3Z801</accession>
<dbReference type="NCBIfam" id="NF010739">
    <property type="entry name" value="PRK14141.1"/>
    <property type="match status" value="1"/>
</dbReference>
<organism evidence="9 10">
    <name type="scientific">Govanella unica</name>
    <dbReference type="NCBI Taxonomy" id="2975056"/>
    <lineage>
        <taxon>Bacteria</taxon>
        <taxon>Pseudomonadati</taxon>
        <taxon>Pseudomonadota</taxon>
        <taxon>Alphaproteobacteria</taxon>
        <taxon>Emcibacterales</taxon>
        <taxon>Govanellaceae</taxon>
        <taxon>Govanella</taxon>
    </lineage>
</organism>
<dbReference type="Pfam" id="PF01025">
    <property type="entry name" value="GrpE"/>
    <property type="match status" value="1"/>
</dbReference>
<evidence type="ECO:0000256" key="4">
    <source>
        <dbReference type="HAMAP-Rule" id="MF_01151"/>
    </source>
</evidence>
<comment type="subcellular location">
    <subcellularLocation>
        <location evidence="4">Cytoplasm</location>
    </subcellularLocation>
</comment>
<comment type="similarity">
    <text evidence="1 4 6">Belongs to the GrpE family.</text>
</comment>
<dbReference type="HAMAP" id="MF_01151">
    <property type="entry name" value="GrpE"/>
    <property type="match status" value="1"/>
</dbReference>
<name>A0A9X3Z801_9PROT</name>
<dbReference type="CDD" id="cd00446">
    <property type="entry name" value="GrpE"/>
    <property type="match status" value="1"/>
</dbReference>
<dbReference type="Proteomes" id="UP001141619">
    <property type="component" value="Unassembled WGS sequence"/>
</dbReference>
<evidence type="ECO:0000256" key="7">
    <source>
        <dbReference type="SAM" id="Coils"/>
    </source>
</evidence>
<evidence type="ECO:0000256" key="3">
    <source>
        <dbReference type="ARBA" id="ARBA00023186"/>
    </source>
</evidence>
<dbReference type="GO" id="GO:0000774">
    <property type="term" value="F:adenyl-nucleotide exchange factor activity"/>
    <property type="evidence" value="ECO:0007669"/>
    <property type="project" value="InterPro"/>
</dbReference>
<evidence type="ECO:0000256" key="2">
    <source>
        <dbReference type="ARBA" id="ARBA00023016"/>
    </source>
</evidence>
<dbReference type="EMBL" id="JANWOI010000004">
    <property type="protein sequence ID" value="MDA5194656.1"/>
    <property type="molecule type" value="Genomic_DNA"/>
</dbReference>
<feature type="region of interest" description="Disordered" evidence="8">
    <location>
        <begin position="1"/>
        <end position="29"/>
    </location>
</feature>
<evidence type="ECO:0000313" key="10">
    <source>
        <dbReference type="Proteomes" id="UP001141619"/>
    </source>
</evidence>
<dbReference type="GO" id="GO:0051087">
    <property type="term" value="F:protein-folding chaperone binding"/>
    <property type="evidence" value="ECO:0007669"/>
    <property type="project" value="InterPro"/>
</dbReference>
<dbReference type="Gene3D" id="3.90.20.20">
    <property type="match status" value="1"/>
</dbReference>
<dbReference type="PROSITE" id="PS01071">
    <property type="entry name" value="GRPE"/>
    <property type="match status" value="1"/>
</dbReference>
<protein>
    <recommendedName>
        <fullName evidence="4 5">Protein GrpE</fullName>
    </recommendedName>
    <alternativeName>
        <fullName evidence="4">HSP-70 cofactor</fullName>
    </alternativeName>
</protein>
<reference evidence="9" key="2">
    <citation type="journal article" date="2023" name="Syst. Appl. Microbiol.">
        <title>Govania unica gen. nov., sp. nov., a rare biosphere bacterium that represents a novel family in the class Alphaproteobacteria.</title>
        <authorList>
            <person name="Vandamme P."/>
            <person name="Peeters C."/>
            <person name="Hettiarachchi A."/>
            <person name="Cnockaert M."/>
            <person name="Carlier A."/>
        </authorList>
    </citation>
    <scope>NUCLEOTIDE SEQUENCE</scope>
    <source>
        <strain evidence="9">LMG 31809</strain>
    </source>
</reference>